<evidence type="ECO:0000259" key="8">
    <source>
        <dbReference type="Pfam" id="PF02683"/>
    </source>
</evidence>
<dbReference type="Proteomes" id="UP000001522">
    <property type="component" value="Chromosome"/>
</dbReference>
<dbReference type="HOGENOM" id="CLU_053225_2_0_7"/>
<keyword evidence="4" id="KW-0201">Cytochrome c-type biogenesis</keyword>
<dbReference type="GO" id="GO:0017004">
    <property type="term" value="P:cytochrome complex assembly"/>
    <property type="evidence" value="ECO:0007669"/>
    <property type="project" value="UniProtKB-KW"/>
</dbReference>
<organism evidence="9 10">
    <name type="scientific">Helicobacter mustelae (strain ATCC 43772 / CCUG 25715 / CIP 103759 / LMG 18044 / NCTC 12198 / R85-136P)</name>
    <name type="common">Campylobacter mustelae</name>
    <dbReference type="NCBI Taxonomy" id="679897"/>
    <lineage>
        <taxon>Bacteria</taxon>
        <taxon>Pseudomonadati</taxon>
        <taxon>Campylobacterota</taxon>
        <taxon>Epsilonproteobacteria</taxon>
        <taxon>Campylobacterales</taxon>
        <taxon>Helicobacteraceae</taxon>
        <taxon>Helicobacter</taxon>
    </lineage>
</organism>
<reference evidence="9 10" key="1">
    <citation type="journal article" date="2010" name="BMC Genomics">
        <title>Comparative genomics and proteomics of Helicobacter mustelae, an ulcerogenic and carcinogenic gastric pathogen.</title>
        <authorList>
            <person name="O'Toole P.W."/>
            <person name="Snelling W.J."/>
            <person name="Canchaya C."/>
            <person name="Forde B.M."/>
            <person name="Hardie K.R."/>
            <person name="Josenhans C."/>
            <person name="Graham R.L.J."/>
            <person name="McMullan G."/>
            <person name="Parkhill J."/>
            <person name="Belda E."/>
            <person name="Bentley S.D."/>
        </authorList>
    </citation>
    <scope>NUCLEOTIDE SEQUENCE [LARGE SCALE GENOMIC DNA]</scope>
    <source>
        <strain evidence="10">ATCC 43772 / LMG 18044 / NCTC 12198 / 12198</strain>
    </source>
</reference>
<dbReference type="Pfam" id="PF02683">
    <property type="entry name" value="DsbD_TM"/>
    <property type="match status" value="1"/>
</dbReference>
<dbReference type="InterPro" id="IPR051790">
    <property type="entry name" value="Cytochrome_c-biogenesis_DsbD"/>
</dbReference>
<evidence type="ECO:0000256" key="1">
    <source>
        <dbReference type="ARBA" id="ARBA00004141"/>
    </source>
</evidence>
<feature type="domain" description="Cytochrome C biogenesis protein transmembrane" evidence="8">
    <location>
        <begin position="12"/>
        <end position="220"/>
    </location>
</feature>
<feature type="transmembrane region" description="Helical" evidence="7">
    <location>
        <begin position="12"/>
        <end position="31"/>
    </location>
</feature>
<proteinExistence type="inferred from homology"/>
<comment type="subcellular location">
    <subcellularLocation>
        <location evidence="1">Membrane</location>
        <topology evidence="1">Multi-pass membrane protein</topology>
    </subcellularLocation>
</comment>
<keyword evidence="6 7" id="KW-0472">Membrane</keyword>
<dbReference type="STRING" id="679897.HMU13000"/>
<sequence>MGNIFESAPFVAAFLAGILTFISPCILPLIPAYMSYISGQSLQNVKNTHSDFLLFLQACCFVLGFGLVFVLLGASMAKIIHVLAPVWLKQIAGGIVILFGLHFLGVLRFSWLYKSKNYQLGSQKKFSKFLSPFILGVSFSLGWTPCIGPIFTSIVLLSSTQQNYGLFLMLAYVFGLGVPFLLVALLIQKSFRLLDRMKRYFRAVEICSGLLLIALGVGIIGDWLDIFGGM</sequence>
<evidence type="ECO:0000313" key="10">
    <source>
        <dbReference type="Proteomes" id="UP000001522"/>
    </source>
</evidence>
<evidence type="ECO:0000256" key="4">
    <source>
        <dbReference type="ARBA" id="ARBA00022748"/>
    </source>
</evidence>
<dbReference type="EMBL" id="FN555004">
    <property type="protein sequence ID" value="CBG40554.1"/>
    <property type="molecule type" value="Genomic_DNA"/>
</dbReference>
<name>D3UJ79_HELM1</name>
<comment type="similarity">
    <text evidence="2">Belongs to the DsbD family.</text>
</comment>
<evidence type="ECO:0000313" key="9">
    <source>
        <dbReference type="EMBL" id="CBG40554.1"/>
    </source>
</evidence>
<dbReference type="AlphaFoldDB" id="D3UJ79"/>
<accession>D3UJ79</accession>
<feature type="transmembrane region" description="Helical" evidence="7">
    <location>
        <begin position="52"/>
        <end position="71"/>
    </location>
</feature>
<feature type="transmembrane region" description="Helical" evidence="7">
    <location>
        <begin position="199"/>
        <end position="220"/>
    </location>
</feature>
<keyword evidence="5 7" id="KW-1133">Transmembrane helix</keyword>
<dbReference type="PANTHER" id="PTHR31272:SF4">
    <property type="entry name" value="CYTOCHROME C-TYPE BIOGENESIS PROTEIN HI_1454-RELATED"/>
    <property type="match status" value="1"/>
</dbReference>
<dbReference type="InterPro" id="IPR003834">
    <property type="entry name" value="Cyt_c_assmbl_TM_dom"/>
</dbReference>
<evidence type="ECO:0000256" key="3">
    <source>
        <dbReference type="ARBA" id="ARBA00022692"/>
    </source>
</evidence>
<evidence type="ECO:0000256" key="6">
    <source>
        <dbReference type="ARBA" id="ARBA00023136"/>
    </source>
</evidence>
<evidence type="ECO:0000256" key="5">
    <source>
        <dbReference type="ARBA" id="ARBA00022989"/>
    </source>
</evidence>
<protein>
    <submittedName>
        <fullName evidence="9">Cytochrome C biogenesis protein</fullName>
    </submittedName>
</protein>
<evidence type="ECO:0000256" key="7">
    <source>
        <dbReference type="SAM" id="Phobius"/>
    </source>
</evidence>
<dbReference type="PANTHER" id="PTHR31272">
    <property type="entry name" value="CYTOCHROME C-TYPE BIOGENESIS PROTEIN HI_1454-RELATED"/>
    <property type="match status" value="1"/>
</dbReference>
<keyword evidence="10" id="KW-1185">Reference proteome</keyword>
<dbReference type="KEGG" id="hms:HMU13000"/>
<feature type="transmembrane region" description="Helical" evidence="7">
    <location>
        <begin position="164"/>
        <end position="187"/>
    </location>
</feature>
<keyword evidence="3 7" id="KW-0812">Transmembrane</keyword>
<gene>
    <name evidence="9" type="primary">ccdA1</name>
    <name evidence="9" type="ordered locus">HMU13000</name>
</gene>
<dbReference type="GO" id="GO:0016020">
    <property type="term" value="C:membrane"/>
    <property type="evidence" value="ECO:0007669"/>
    <property type="project" value="UniProtKB-SubCell"/>
</dbReference>
<dbReference type="eggNOG" id="COG0785">
    <property type="taxonomic scope" value="Bacteria"/>
</dbReference>
<feature type="transmembrane region" description="Helical" evidence="7">
    <location>
        <begin position="91"/>
        <end position="113"/>
    </location>
</feature>
<evidence type="ECO:0000256" key="2">
    <source>
        <dbReference type="ARBA" id="ARBA00006143"/>
    </source>
</evidence>
<feature type="transmembrane region" description="Helical" evidence="7">
    <location>
        <begin position="133"/>
        <end position="158"/>
    </location>
</feature>